<dbReference type="EMBL" id="UYWX01007234">
    <property type="protein sequence ID" value="VDM26836.1"/>
    <property type="molecule type" value="Genomic_DNA"/>
</dbReference>
<name>A0A0R3WXA2_HYDTA</name>
<dbReference type="AlphaFoldDB" id="A0A0R3WXA2"/>
<dbReference type="WBParaSite" id="TTAC_0000539201-mRNA-1">
    <property type="protein sequence ID" value="TTAC_0000539201-mRNA-1"/>
    <property type="gene ID" value="TTAC_0000539201"/>
</dbReference>
<evidence type="ECO:0000313" key="2">
    <source>
        <dbReference type="Proteomes" id="UP000274429"/>
    </source>
</evidence>
<keyword evidence="2" id="KW-1185">Reference proteome</keyword>
<reference evidence="1 2" key="2">
    <citation type="submission" date="2018-11" db="EMBL/GenBank/DDBJ databases">
        <authorList>
            <consortium name="Pathogen Informatics"/>
        </authorList>
    </citation>
    <scope>NUCLEOTIDE SEQUENCE [LARGE SCALE GENOMIC DNA]</scope>
</reference>
<accession>A0A0R3WXA2</accession>
<protein>
    <submittedName>
        <fullName evidence="1 3">Uncharacterized protein</fullName>
    </submittedName>
</protein>
<evidence type="ECO:0000313" key="3">
    <source>
        <dbReference type="WBParaSite" id="TTAC_0000539201-mRNA-1"/>
    </source>
</evidence>
<evidence type="ECO:0000313" key="1">
    <source>
        <dbReference type="EMBL" id="VDM26836.1"/>
    </source>
</evidence>
<dbReference type="Proteomes" id="UP000274429">
    <property type="component" value="Unassembled WGS sequence"/>
</dbReference>
<reference evidence="3" key="1">
    <citation type="submission" date="2017-02" db="UniProtKB">
        <authorList>
            <consortium name="WormBaseParasite"/>
        </authorList>
    </citation>
    <scope>IDENTIFICATION</scope>
</reference>
<sequence length="134" mass="15039">MDKLVNPANQCEDVRNAKDWHGKAMKMWLENLLCRRMEEEEEEGWGNVCPHHCFLNIQALCDSCRMVVDPFLPSPSPCTTLLTMQLQDASVGAHLTNFRLPNSSYVSHALTVSYRLRLSISASTSCLINNGVSV</sequence>
<organism evidence="3">
    <name type="scientific">Hydatigena taeniaeformis</name>
    <name type="common">Feline tapeworm</name>
    <name type="synonym">Taenia taeniaeformis</name>
    <dbReference type="NCBI Taxonomy" id="6205"/>
    <lineage>
        <taxon>Eukaryota</taxon>
        <taxon>Metazoa</taxon>
        <taxon>Spiralia</taxon>
        <taxon>Lophotrochozoa</taxon>
        <taxon>Platyhelminthes</taxon>
        <taxon>Cestoda</taxon>
        <taxon>Eucestoda</taxon>
        <taxon>Cyclophyllidea</taxon>
        <taxon>Taeniidae</taxon>
        <taxon>Hydatigera</taxon>
    </lineage>
</organism>
<proteinExistence type="predicted"/>
<gene>
    <name evidence="1" type="ORF">TTAC_LOCUS5377</name>
</gene>